<dbReference type="InterPro" id="IPR008801">
    <property type="entry name" value="RALF"/>
</dbReference>
<evidence type="ECO:0000256" key="2">
    <source>
        <dbReference type="ARBA" id="ARBA00009178"/>
    </source>
</evidence>
<feature type="chain" id="PRO_5029900142" evidence="8">
    <location>
        <begin position="29"/>
        <end position="91"/>
    </location>
</feature>
<evidence type="ECO:0000256" key="1">
    <source>
        <dbReference type="ARBA" id="ARBA00004613"/>
    </source>
</evidence>
<organism evidence="9 10">
    <name type="scientific">Kalanchoe fedtschenkoi</name>
    <name type="common">Lavender scallops</name>
    <name type="synonym">South American air plant</name>
    <dbReference type="NCBI Taxonomy" id="63787"/>
    <lineage>
        <taxon>Eukaryota</taxon>
        <taxon>Viridiplantae</taxon>
        <taxon>Streptophyta</taxon>
        <taxon>Embryophyta</taxon>
        <taxon>Tracheophyta</taxon>
        <taxon>Spermatophyta</taxon>
        <taxon>Magnoliopsida</taxon>
        <taxon>eudicotyledons</taxon>
        <taxon>Gunneridae</taxon>
        <taxon>Pentapetalae</taxon>
        <taxon>Saxifragales</taxon>
        <taxon>Crassulaceae</taxon>
        <taxon>Kalanchoe</taxon>
    </lineage>
</organism>
<protein>
    <submittedName>
        <fullName evidence="9">Uncharacterized protein</fullName>
    </submittedName>
</protein>
<proteinExistence type="inferred from homology"/>
<evidence type="ECO:0000256" key="7">
    <source>
        <dbReference type="ARBA" id="ARBA00037228"/>
    </source>
</evidence>
<evidence type="ECO:0000256" key="4">
    <source>
        <dbReference type="ARBA" id="ARBA00022702"/>
    </source>
</evidence>
<evidence type="ECO:0000256" key="3">
    <source>
        <dbReference type="ARBA" id="ARBA00022525"/>
    </source>
</evidence>
<dbReference type="Pfam" id="PF05498">
    <property type="entry name" value="RALF"/>
    <property type="match status" value="1"/>
</dbReference>
<reference evidence="9" key="1">
    <citation type="submission" date="2021-01" db="UniProtKB">
        <authorList>
            <consortium name="EnsemblPlants"/>
        </authorList>
    </citation>
    <scope>IDENTIFICATION</scope>
</reference>
<keyword evidence="10" id="KW-1185">Reference proteome</keyword>
<sequence length="91" mass="9568">MASSPAGMIRLCMAALLISSLFISACQATNDGHIGNPALGKGREFCKQGQKCLSPPPANSYSRGCEASKRCRQDGSDRGVGGRRLLLKLSV</sequence>
<dbReference type="Proteomes" id="UP000594263">
    <property type="component" value="Unplaced"/>
</dbReference>
<dbReference type="EnsemblPlants" id="Kaladp0040s0431.1.v1.1">
    <property type="protein sequence ID" value="Kaladp0040s0431.1.v1.1.CDS.1"/>
    <property type="gene ID" value="Kaladp0040s0431.v1.1"/>
</dbReference>
<keyword evidence="6" id="KW-1015">Disulfide bond</keyword>
<comment type="function">
    <text evidence="7">Cell signaling peptide that may regulate plant stress, growth, and development. Mediates a rapid alkalinization of extracellular space by mediating a transient increase in the cytoplasmic Ca(2+) concentration leading to a calcium-dependent signaling events through a cell surface receptor and a concomitant activation of some intracellular mitogen-activated protein kinases.</text>
</comment>
<keyword evidence="5 8" id="KW-0732">Signal</keyword>
<feature type="signal peptide" evidence="8">
    <location>
        <begin position="1"/>
        <end position="28"/>
    </location>
</feature>
<comment type="subcellular location">
    <subcellularLocation>
        <location evidence="1">Secreted</location>
    </subcellularLocation>
</comment>
<dbReference type="GO" id="GO:0005576">
    <property type="term" value="C:extracellular region"/>
    <property type="evidence" value="ECO:0007669"/>
    <property type="project" value="UniProtKB-SubCell"/>
</dbReference>
<evidence type="ECO:0000256" key="8">
    <source>
        <dbReference type="SAM" id="SignalP"/>
    </source>
</evidence>
<keyword evidence="3" id="KW-0964">Secreted</keyword>
<dbReference type="PANTHER" id="PTHR34270:SF3">
    <property type="entry name" value="PROTEIN RALF-LIKE 16-RELATED"/>
    <property type="match status" value="1"/>
</dbReference>
<accession>A0A7N0ZW47</accession>
<comment type="similarity">
    <text evidence="2">Belongs to the plant rapid alkalinization factor (RALF) family.</text>
</comment>
<dbReference type="AlphaFoldDB" id="A0A7N0ZW47"/>
<dbReference type="Gramene" id="Kaladp0040s0431.1.v1.1">
    <property type="protein sequence ID" value="Kaladp0040s0431.1.v1.1.CDS.1"/>
    <property type="gene ID" value="Kaladp0040s0431.v1.1"/>
</dbReference>
<evidence type="ECO:0000256" key="5">
    <source>
        <dbReference type="ARBA" id="ARBA00022729"/>
    </source>
</evidence>
<name>A0A7N0ZW47_KALFE</name>
<evidence type="ECO:0000256" key="6">
    <source>
        <dbReference type="ARBA" id="ARBA00023157"/>
    </source>
</evidence>
<dbReference type="GO" id="GO:0005179">
    <property type="term" value="F:hormone activity"/>
    <property type="evidence" value="ECO:0007669"/>
    <property type="project" value="UniProtKB-KW"/>
</dbReference>
<evidence type="ECO:0000313" key="10">
    <source>
        <dbReference type="Proteomes" id="UP000594263"/>
    </source>
</evidence>
<keyword evidence="4" id="KW-0372">Hormone</keyword>
<dbReference type="PANTHER" id="PTHR34270">
    <property type="entry name" value="PROTEIN RALF-LIKE 15-RELATED"/>
    <property type="match status" value="1"/>
</dbReference>
<evidence type="ECO:0000313" key="9">
    <source>
        <dbReference type="EnsemblPlants" id="Kaladp0040s0431.1.v1.1.CDS.1"/>
    </source>
</evidence>
<dbReference type="OMA" id="VICICTM"/>